<name>A0ABX1TBK8_9PROT</name>
<evidence type="ECO:0000256" key="7">
    <source>
        <dbReference type="SAM" id="MobiDB-lite"/>
    </source>
</evidence>
<dbReference type="Proteomes" id="UP000886469">
    <property type="component" value="Unassembled WGS sequence"/>
</dbReference>
<reference evidence="10" key="1">
    <citation type="submission" date="2019-03" db="EMBL/GenBank/DDBJ databases">
        <title>Metabolic reconstructions from genomes of highly enriched 'Candidatus Accumulibacter' and 'Candidatus Competibacter' bioreactor populations.</title>
        <authorList>
            <person name="Annavajhala M.K."/>
            <person name="Welles L."/>
            <person name="Abbas B."/>
            <person name="Sorokin D."/>
            <person name="Park H."/>
            <person name="Van Loosdrecht M."/>
            <person name="Chandran K."/>
        </authorList>
    </citation>
    <scope>NUCLEOTIDE SEQUENCE</scope>
    <source>
        <strain evidence="10">SBR_L</strain>
    </source>
</reference>
<feature type="transmembrane region" description="Helical" evidence="8">
    <location>
        <begin position="244"/>
        <end position="264"/>
    </location>
</feature>
<comment type="caution">
    <text evidence="10">The sequence shown here is derived from an EMBL/GenBank/DDBJ whole genome shotgun (WGS) entry which is preliminary data.</text>
</comment>
<dbReference type="PANTHER" id="PTHR48090:SF1">
    <property type="entry name" value="PROPHAGE BACTOPRENOL GLUCOSYL TRANSFERASE HOMOLOG"/>
    <property type="match status" value="1"/>
</dbReference>
<evidence type="ECO:0000256" key="6">
    <source>
        <dbReference type="ARBA" id="ARBA00023136"/>
    </source>
</evidence>
<proteinExistence type="predicted"/>
<evidence type="ECO:0000256" key="2">
    <source>
        <dbReference type="ARBA" id="ARBA00022676"/>
    </source>
</evidence>
<gene>
    <name evidence="10" type="ORF">E4Q08_18245</name>
</gene>
<feature type="transmembrane region" description="Helical" evidence="8">
    <location>
        <begin position="276"/>
        <end position="302"/>
    </location>
</feature>
<evidence type="ECO:0000259" key="9">
    <source>
        <dbReference type="Pfam" id="PF00535"/>
    </source>
</evidence>
<organism evidence="10 11">
    <name type="scientific">Candidatus Accumulibacter contiguus</name>
    <dbReference type="NCBI Taxonomy" id="2954381"/>
    <lineage>
        <taxon>Bacteria</taxon>
        <taxon>Pseudomonadati</taxon>
        <taxon>Pseudomonadota</taxon>
        <taxon>Betaproteobacteria</taxon>
        <taxon>Candidatus Accumulibacter</taxon>
    </lineage>
</organism>
<dbReference type="EMBL" id="SPMX01000061">
    <property type="protein sequence ID" value="NMQ07044.1"/>
    <property type="molecule type" value="Genomic_DNA"/>
</dbReference>
<keyword evidence="5 8" id="KW-1133">Transmembrane helix</keyword>
<dbReference type="Gene3D" id="3.90.550.10">
    <property type="entry name" value="Spore Coat Polysaccharide Biosynthesis Protein SpsA, Chain A"/>
    <property type="match status" value="1"/>
</dbReference>
<dbReference type="SUPFAM" id="SSF53448">
    <property type="entry name" value="Nucleotide-diphospho-sugar transferases"/>
    <property type="match status" value="1"/>
</dbReference>
<keyword evidence="4 8" id="KW-0812">Transmembrane</keyword>
<dbReference type="Pfam" id="PF00535">
    <property type="entry name" value="Glycos_transf_2"/>
    <property type="match status" value="1"/>
</dbReference>
<evidence type="ECO:0000256" key="3">
    <source>
        <dbReference type="ARBA" id="ARBA00022679"/>
    </source>
</evidence>
<dbReference type="CDD" id="cd04187">
    <property type="entry name" value="DPM1_like_bac"/>
    <property type="match status" value="1"/>
</dbReference>
<feature type="region of interest" description="Disordered" evidence="7">
    <location>
        <begin position="327"/>
        <end position="349"/>
    </location>
</feature>
<evidence type="ECO:0000256" key="8">
    <source>
        <dbReference type="SAM" id="Phobius"/>
    </source>
</evidence>
<evidence type="ECO:0000313" key="10">
    <source>
        <dbReference type="EMBL" id="NMQ07044.1"/>
    </source>
</evidence>
<evidence type="ECO:0000256" key="4">
    <source>
        <dbReference type="ARBA" id="ARBA00022692"/>
    </source>
</evidence>
<protein>
    <submittedName>
        <fullName evidence="10">Glycosyltransferase</fullName>
    </submittedName>
</protein>
<dbReference type="PANTHER" id="PTHR48090">
    <property type="entry name" value="UNDECAPRENYL-PHOSPHATE 4-DEOXY-4-FORMAMIDO-L-ARABINOSE TRANSFERASE-RELATED"/>
    <property type="match status" value="1"/>
</dbReference>
<dbReference type="InterPro" id="IPR001173">
    <property type="entry name" value="Glyco_trans_2-like"/>
</dbReference>
<comment type="subcellular location">
    <subcellularLocation>
        <location evidence="1">Membrane</location>
        <topology evidence="1">Multi-pass membrane protein</topology>
    </subcellularLocation>
</comment>
<feature type="domain" description="Glycosyltransferase 2-like" evidence="9">
    <location>
        <begin position="14"/>
        <end position="182"/>
    </location>
</feature>
<keyword evidence="11" id="KW-1185">Reference proteome</keyword>
<dbReference type="InterPro" id="IPR050256">
    <property type="entry name" value="Glycosyltransferase_2"/>
</dbReference>
<accession>A0ABX1TBK8</accession>
<dbReference type="InterPro" id="IPR029044">
    <property type="entry name" value="Nucleotide-diphossugar_trans"/>
</dbReference>
<keyword evidence="3" id="KW-0808">Transferase</keyword>
<evidence type="ECO:0000256" key="1">
    <source>
        <dbReference type="ARBA" id="ARBA00004141"/>
    </source>
</evidence>
<sequence>MTVPCADAVPVLALVVPCYNEQEVFPETLKQLRALLAGLVAAGQVRAESRIWFVDDGSRDATWSLIESAARDPSTLVCGIKLSRNQGHQFALLAGLMHARGDILVSLDADLQDDLAVIPQMIEHYRDGADIVYGVRSARTTDTLFKRLSAEAYYKLLRRMGVEMVFNHADYRLMSRRAIESLRRYEESNLFLRGLIPLLGYRSAKVEYARAVRFAGESKYPLRRMIALAWQGVTSFSAVPLRTITALGLLVSLLSVGMGLWALGVRLLSDSAVPGWASIVIPQFLLSGVQLLSLGVIGEYLAKIFHETKRRPRYLIDTIVGSARAEGGQDEWDSVEKGTRGGHMPAAHP</sequence>
<evidence type="ECO:0000256" key="5">
    <source>
        <dbReference type="ARBA" id="ARBA00022989"/>
    </source>
</evidence>
<evidence type="ECO:0000313" key="11">
    <source>
        <dbReference type="Proteomes" id="UP000886469"/>
    </source>
</evidence>
<keyword evidence="2" id="KW-0328">Glycosyltransferase</keyword>
<dbReference type="RefSeq" id="WP_169071420.1">
    <property type="nucleotide sequence ID" value="NZ_JAZKUC010000002.1"/>
</dbReference>
<keyword evidence="6 8" id="KW-0472">Membrane</keyword>